<proteinExistence type="predicted"/>
<reference evidence="1 2" key="1">
    <citation type="journal article" date="2015" name="Genome Biol. Evol.">
        <title>Comparative Genomics of a Bacterivorous Green Alga Reveals Evolutionary Causalities and Consequences of Phago-Mixotrophic Mode of Nutrition.</title>
        <authorList>
            <person name="Burns J.A."/>
            <person name="Paasch A."/>
            <person name="Narechania A."/>
            <person name="Kim E."/>
        </authorList>
    </citation>
    <scope>NUCLEOTIDE SEQUENCE [LARGE SCALE GENOMIC DNA]</scope>
    <source>
        <strain evidence="1 2">PLY_AMNH</strain>
    </source>
</reference>
<dbReference type="PANTHER" id="PTHR14614">
    <property type="entry name" value="HEPATOCELLULAR CARCINOMA-ASSOCIATED ANTIGEN"/>
    <property type="match status" value="1"/>
</dbReference>
<dbReference type="Pfam" id="PF10294">
    <property type="entry name" value="Methyltransf_16"/>
    <property type="match status" value="1"/>
</dbReference>
<organism evidence="1 2">
    <name type="scientific">Cymbomonas tetramitiformis</name>
    <dbReference type="NCBI Taxonomy" id="36881"/>
    <lineage>
        <taxon>Eukaryota</taxon>
        <taxon>Viridiplantae</taxon>
        <taxon>Chlorophyta</taxon>
        <taxon>Pyramimonadophyceae</taxon>
        <taxon>Pyramimonadales</taxon>
        <taxon>Pyramimonadaceae</taxon>
        <taxon>Cymbomonas</taxon>
    </lineage>
</organism>
<gene>
    <name evidence="1" type="ORF">CYMTET_38259</name>
</gene>
<protein>
    <submittedName>
        <fullName evidence="1">Uncharacterized protein</fullName>
    </submittedName>
</protein>
<keyword evidence="2" id="KW-1185">Reference proteome</keyword>
<dbReference type="Proteomes" id="UP001190700">
    <property type="component" value="Unassembled WGS sequence"/>
</dbReference>
<evidence type="ECO:0000313" key="1">
    <source>
        <dbReference type="EMBL" id="KAK3252437.1"/>
    </source>
</evidence>
<dbReference type="EMBL" id="LGRX02025409">
    <property type="protein sequence ID" value="KAK3252437.1"/>
    <property type="molecule type" value="Genomic_DNA"/>
</dbReference>
<sequence length="336" mass="36979">MAVEILSHNPDPLSRIISWCSWLNDGEGTREERQDTLIRLAQEISTNEELADTAVTLGALPRLLHALGSALKTGDEDHVEVISLAVSTCNARFTGTSVPDQDLRGSCPDVADEEQAVHTYRFPTSGIQVRVSEGDYDSTHEGFGFRVWTSAQLLCEILEKHRFLVMKRTVVELGAGCGLCGLFAHELGAREVTITDGIPGCLPAIQRSCNLVEIGSRAPRACFLDWKCDLEHLNMEADPNLQVGCEPLGSPTQDTWPLLDEDEQFELVIGSDVLYEMAAAATLAATIKRRLKDSRGSVALVVQALRKAELIEEFICRIVAYGFHVTFYDLKGVHLQ</sequence>
<accession>A0AAE0CC99</accession>
<dbReference type="SUPFAM" id="SSF53335">
    <property type="entry name" value="S-adenosyl-L-methionine-dependent methyltransferases"/>
    <property type="match status" value="1"/>
</dbReference>
<dbReference type="InterPro" id="IPR029063">
    <property type="entry name" value="SAM-dependent_MTases_sf"/>
</dbReference>
<dbReference type="AlphaFoldDB" id="A0AAE0CC99"/>
<name>A0AAE0CC99_9CHLO</name>
<dbReference type="InterPro" id="IPR019410">
    <property type="entry name" value="Methyltransf_16"/>
</dbReference>
<dbReference type="Gene3D" id="3.40.50.150">
    <property type="entry name" value="Vaccinia Virus protein VP39"/>
    <property type="match status" value="1"/>
</dbReference>
<comment type="caution">
    <text evidence="1">The sequence shown here is derived from an EMBL/GenBank/DDBJ whole genome shotgun (WGS) entry which is preliminary data.</text>
</comment>
<evidence type="ECO:0000313" key="2">
    <source>
        <dbReference type="Proteomes" id="UP001190700"/>
    </source>
</evidence>